<sequence>MVQLAMQLDWTWTKKNNRQHGYLPSWGGHNNTQLWKVIRTFVSTDGNLLNIHKQLEISELHQRQ</sequence>
<gene>
    <name evidence="1" type="ORF">QM480_15105</name>
</gene>
<dbReference type="EMBL" id="JASHID010000011">
    <property type="protein sequence ID" value="MDI9865671.1"/>
    <property type="molecule type" value="Genomic_DNA"/>
</dbReference>
<comment type="caution">
    <text evidence="1">The sequence shown here is derived from an EMBL/GenBank/DDBJ whole genome shotgun (WGS) entry which is preliminary data.</text>
</comment>
<proteinExistence type="predicted"/>
<evidence type="ECO:0000313" key="1">
    <source>
        <dbReference type="EMBL" id="MDI9865671.1"/>
    </source>
</evidence>
<keyword evidence="2" id="KW-1185">Reference proteome</keyword>
<evidence type="ECO:0000313" key="2">
    <source>
        <dbReference type="Proteomes" id="UP001236569"/>
    </source>
</evidence>
<organism evidence="1 2">
    <name type="scientific">Flectobacillus longus</name>
    <dbReference type="NCBI Taxonomy" id="2984207"/>
    <lineage>
        <taxon>Bacteria</taxon>
        <taxon>Pseudomonadati</taxon>
        <taxon>Bacteroidota</taxon>
        <taxon>Cytophagia</taxon>
        <taxon>Cytophagales</taxon>
        <taxon>Flectobacillaceae</taxon>
        <taxon>Flectobacillus</taxon>
    </lineage>
</organism>
<accession>A0ABT6YQ27</accession>
<reference evidence="1 2" key="1">
    <citation type="submission" date="2023-05" db="EMBL/GenBank/DDBJ databases">
        <title>Novel species of genus Flectobacillus isolated from stream in China.</title>
        <authorList>
            <person name="Lu H."/>
        </authorList>
    </citation>
    <scope>NUCLEOTIDE SEQUENCE [LARGE SCALE GENOMIC DNA]</scope>
    <source>
        <strain evidence="1 2">DC10W</strain>
    </source>
</reference>
<dbReference type="RefSeq" id="WP_283370643.1">
    <property type="nucleotide sequence ID" value="NZ_JASHID010000011.1"/>
</dbReference>
<protein>
    <submittedName>
        <fullName evidence="1">Uncharacterized protein</fullName>
    </submittedName>
</protein>
<name>A0ABT6YQ27_9BACT</name>
<dbReference type="Proteomes" id="UP001236569">
    <property type="component" value="Unassembled WGS sequence"/>
</dbReference>